<dbReference type="Pfam" id="PF07883">
    <property type="entry name" value="Cupin_2"/>
    <property type="match status" value="1"/>
</dbReference>
<dbReference type="EMBL" id="UINC01018858">
    <property type="protein sequence ID" value="SVA79516.1"/>
    <property type="molecule type" value="Genomic_DNA"/>
</dbReference>
<evidence type="ECO:0000259" key="1">
    <source>
        <dbReference type="Pfam" id="PF07883"/>
    </source>
</evidence>
<dbReference type="SUPFAM" id="SSF51182">
    <property type="entry name" value="RmlC-like cupins"/>
    <property type="match status" value="1"/>
</dbReference>
<proteinExistence type="predicted"/>
<reference evidence="2" key="1">
    <citation type="submission" date="2018-05" db="EMBL/GenBank/DDBJ databases">
        <authorList>
            <person name="Lanie J.A."/>
            <person name="Ng W.-L."/>
            <person name="Kazmierczak K.M."/>
            <person name="Andrzejewski T.M."/>
            <person name="Davidsen T.M."/>
            <person name="Wayne K.J."/>
            <person name="Tettelin H."/>
            <person name="Glass J.I."/>
            <person name="Rusch D."/>
            <person name="Podicherti R."/>
            <person name="Tsui H.-C.T."/>
            <person name="Winkler M.E."/>
        </authorList>
    </citation>
    <scope>NUCLEOTIDE SEQUENCE</scope>
</reference>
<dbReference type="AlphaFoldDB" id="A0A381YR61"/>
<name>A0A381YR61_9ZZZZ</name>
<dbReference type="PANTHER" id="PTHR40112">
    <property type="entry name" value="H2HPP ISOMERASE"/>
    <property type="match status" value="1"/>
</dbReference>
<dbReference type="PANTHER" id="PTHR40112:SF1">
    <property type="entry name" value="H2HPP ISOMERASE"/>
    <property type="match status" value="1"/>
</dbReference>
<accession>A0A381YR61</accession>
<dbReference type="InterPro" id="IPR014710">
    <property type="entry name" value="RmlC-like_jellyroll"/>
</dbReference>
<dbReference type="CDD" id="cd02238">
    <property type="entry name" value="cupin_KdgF"/>
    <property type="match status" value="1"/>
</dbReference>
<protein>
    <recommendedName>
        <fullName evidence="1">Cupin type-2 domain-containing protein</fullName>
    </recommendedName>
</protein>
<feature type="domain" description="Cupin type-2" evidence="1">
    <location>
        <begin position="35"/>
        <end position="100"/>
    </location>
</feature>
<dbReference type="InterPro" id="IPR013096">
    <property type="entry name" value="Cupin_2"/>
</dbReference>
<organism evidence="2">
    <name type="scientific">marine metagenome</name>
    <dbReference type="NCBI Taxonomy" id="408172"/>
    <lineage>
        <taxon>unclassified sequences</taxon>
        <taxon>metagenomes</taxon>
        <taxon>ecological metagenomes</taxon>
    </lineage>
</organism>
<evidence type="ECO:0000313" key="2">
    <source>
        <dbReference type="EMBL" id="SVA79516.1"/>
    </source>
</evidence>
<dbReference type="Gene3D" id="2.60.120.10">
    <property type="entry name" value="Jelly Rolls"/>
    <property type="match status" value="1"/>
</dbReference>
<dbReference type="InterPro" id="IPR052535">
    <property type="entry name" value="Bacilysin_H2HPP_isomerase"/>
</dbReference>
<dbReference type="InterPro" id="IPR011051">
    <property type="entry name" value="RmlC_Cupin_sf"/>
</dbReference>
<sequence>MEISYFLNSDDAIQREISPGVSLRTMWGDKIMMSLVELDANSEVPLHSHPNEQAGLVLDGEFEFTIGEERKIVKKGEFYIIPGGVEHKVVAGQMSSRALDIFSPPREDYKSK</sequence>
<gene>
    <name evidence="2" type="ORF">METZ01_LOCUS132370</name>
</gene>